<dbReference type="RefSeq" id="WP_002713158.1">
    <property type="nucleotide sequence ID" value="NZ_KB375281.1"/>
</dbReference>
<reference evidence="2 3" key="1">
    <citation type="submission" date="2012-04" db="EMBL/GenBank/DDBJ databases">
        <title>The Genome Sequence of Afipia clevelandensis ATCC 49720.</title>
        <authorList>
            <consortium name="The Broad Institute Genome Sequencing Platform"/>
            <person name="Earl A."/>
            <person name="Ward D."/>
            <person name="Feldgarden M."/>
            <person name="Gevers D."/>
            <person name="Huys G."/>
            <person name="Walker B."/>
            <person name="Young S.K."/>
            <person name="Zeng Q."/>
            <person name="Gargeya S."/>
            <person name="Fitzgerald M."/>
            <person name="Haas B."/>
            <person name="Abouelleil A."/>
            <person name="Alvarado L."/>
            <person name="Arachchi H.M."/>
            <person name="Berlin A."/>
            <person name="Chapman S.B."/>
            <person name="Goldberg J."/>
            <person name="Griggs A."/>
            <person name="Gujja S."/>
            <person name="Hansen M."/>
            <person name="Howarth C."/>
            <person name="Imamovic A."/>
            <person name="Larimer J."/>
            <person name="McCowen C."/>
            <person name="Montmayeur A."/>
            <person name="Murphy C."/>
            <person name="Neiman D."/>
            <person name="Pearson M."/>
            <person name="Priest M."/>
            <person name="Roberts A."/>
            <person name="Saif S."/>
            <person name="Shea T."/>
            <person name="Sisk P."/>
            <person name="Sykes S."/>
            <person name="Wortman J."/>
            <person name="Nusbaum C."/>
            <person name="Birren B."/>
        </authorList>
    </citation>
    <scope>NUCLEOTIDE SEQUENCE [LARGE SCALE GENOMIC DNA]</scope>
    <source>
        <strain evidence="2 3">ATCC 49720</strain>
    </source>
</reference>
<dbReference type="PATRIC" id="fig|883079.3.peg.2328"/>
<sequence length="57" mass="6441">MDADTKPKSENKPRDPEKKKLDDALEKGLEESFPGSDPVNVTQPPPSKHDQDIKRKK</sequence>
<feature type="compositionally biased region" description="Basic and acidic residues" evidence="1">
    <location>
        <begin position="47"/>
        <end position="57"/>
    </location>
</feature>
<proteinExistence type="predicted"/>
<keyword evidence="3" id="KW-1185">Reference proteome</keyword>
<dbReference type="AlphaFoldDB" id="K8NYP2"/>
<name>K8NYP2_9BRAD</name>
<dbReference type="EMBL" id="AGWY01000010">
    <property type="protein sequence ID" value="EKS35457.1"/>
    <property type="molecule type" value="Genomic_DNA"/>
</dbReference>
<evidence type="ECO:0000313" key="3">
    <source>
        <dbReference type="Proteomes" id="UP000001095"/>
    </source>
</evidence>
<organism evidence="2 3">
    <name type="scientific">Afipia clevelandensis ATCC 49720</name>
    <dbReference type="NCBI Taxonomy" id="883079"/>
    <lineage>
        <taxon>Bacteria</taxon>
        <taxon>Pseudomonadati</taxon>
        <taxon>Pseudomonadota</taxon>
        <taxon>Alphaproteobacteria</taxon>
        <taxon>Hyphomicrobiales</taxon>
        <taxon>Nitrobacteraceae</taxon>
        <taxon>Afipia</taxon>
    </lineage>
</organism>
<feature type="region of interest" description="Disordered" evidence="1">
    <location>
        <begin position="1"/>
        <end position="57"/>
    </location>
</feature>
<dbReference type="Proteomes" id="UP000001095">
    <property type="component" value="Unassembled WGS sequence"/>
</dbReference>
<accession>K8NYP2</accession>
<feature type="compositionally biased region" description="Basic and acidic residues" evidence="1">
    <location>
        <begin position="1"/>
        <end position="30"/>
    </location>
</feature>
<evidence type="ECO:0000256" key="1">
    <source>
        <dbReference type="SAM" id="MobiDB-lite"/>
    </source>
</evidence>
<dbReference type="HOGENOM" id="CLU_192080_1_1_5"/>
<gene>
    <name evidence="2" type="ORF">HMPREF9696_02292</name>
</gene>
<evidence type="ECO:0000313" key="2">
    <source>
        <dbReference type="EMBL" id="EKS35457.1"/>
    </source>
</evidence>
<comment type="caution">
    <text evidence="2">The sequence shown here is derived from an EMBL/GenBank/DDBJ whole genome shotgun (WGS) entry which is preliminary data.</text>
</comment>
<protein>
    <submittedName>
        <fullName evidence="2">Uncharacterized protein</fullName>
    </submittedName>
</protein>